<feature type="compositionally biased region" description="Acidic residues" evidence="1">
    <location>
        <begin position="16"/>
        <end position="28"/>
    </location>
</feature>
<protein>
    <submittedName>
        <fullName evidence="2">Uncharacterized protein</fullName>
    </submittedName>
</protein>
<proteinExistence type="predicted"/>
<evidence type="ECO:0000313" key="2">
    <source>
        <dbReference type="EMBL" id="KAK1137750.1"/>
    </source>
</evidence>
<accession>A0AA40KYH1</accession>
<name>A0AA40KYH1_9HYME</name>
<gene>
    <name evidence="2" type="ORF">K0M31_002244</name>
</gene>
<feature type="region of interest" description="Disordered" evidence="1">
    <location>
        <begin position="1"/>
        <end position="51"/>
    </location>
</feature>
<keyword evidence="3" id="KW-1185">Reference proteome</keyword>
<dbReference type="EMBL" id="JAHYIQ010000001">
    <property type="protein sequence ID" value="KAK1137750.1"/>
    <property type="molecule type" value="Genomic_DNA"/>
</dbReference>
<reference evidence="2" key="1">
    <citation type="submission" date="2021-10" db="EMBL/GenBank/DDBJ databases">
        <title>Melipona bicolor Genome sequencing and assembly.</title>
        <authorList>
            <person name="Araujo N.S."/>
            <person name="Arias M.C."/>
        </authorList>
    </citation>
    <scope>NUCLEOTIDE SEQUENCE</scope>
    <source>
        <strain evidence="2">USP_2M_L1-L4_2017</strain>
        <tissue evidence="2">Whole body</tissue>
    </source>
</reference>
<comment type="caution">
    <text evidence="2">The sequence shown here is derived from an EMBL/GenBank/DDBJ whole genome shotgun (WGS) entry which is preliminary data.</text>
</comment>
<dbReference type="AlphaFoldDB" id="A0AA40KYH1"/>
<organism evidence="2 3">
    <name type="scientific">Melipona bicolor</name>
    <dbReference type="NCBI Taxonomy" id="60889"/>
    <lineage>
        <taxon>Eukaryota</taxon>
        <taxon>Metazoa</taxon>
        <taxon>Ecdysozoa</taxon>
        <taxon>Arthropoda</taxon>
        <taxon>Hexapoda</taxon>
        <taxon>Insecta</taxon>
        <taxon>Pterygota</taxon>
        <taxon>Neoptera</taxon>
        <taxon>Endopterygota</taxon>
        <taxon>Hymenoptera</taxon>
        <taxon>Apocrita</taxon>
        <taxon>Aculeata</taxon>
        <taxon>Apoidea</taxon>
        <taxon>Anthophila</taxon>
        <taxon>Apidae</taxon>
        <taxon>Melipona</taxon>
    </lineage>
</organism>
<sequence>MPVIDQLIKQSAELNGENDDEEEEEEEEEQKKKDQREEETDQTDCPFSLRR</sequence>
<dbReference type="Proteomes" id="UP001177670">
    <property type="component" value="Unassembled WGS sequence"/>
</dbReference>
<evidence type="ECO:0000313" key="3">
    <source>
        <dbReference type="Proteomes" id="UP001177670"/>
    </source>
</evidence>
<evidence type="ECO:0000256" key="1">
    <source>
        <dbReference type="SAM" id="MobiDB-lite"/>
    </source>
</evidence>